<feature type="domain" description="Xylose isomerase-like TIM barrel" evidence="1">
    <location>
        <begin position="14"/>
        <end position="166"/>
    </location>
</feature>
<dbReference type="PANTHER" id="PTHR12110">
    <property type="entry name" value="HYDROXYPYRUVATE ISOMERASE"/>
    <property type="match status" value="1"/>
</dbReference>
<dbReference type="AlphaFoldDB" id="A0A382MYI5"/>
<accession>A0A382MYI5</accession>
<proteinExistence type="predicted"/>
<dbReference type="PANTHER" id="PTHR12110:SF53">
    <property type="entry name" value="BLR5974 PROTEIN"/>
    <property type="match status" value="1"/>
</dbReference>
<dbReference type="Gene3D" id="3.20.20.150">
    <property type="entry name" value="Divalent-metal-dependent TIM barrel enzymes"/>
    <property type="match status" value="1"/>
</dbReference>
<name>A0A382MYI5_9ZZZZ</name>
<feature type="non-terminal residue" evidence="2">
    <location>
        <position position="1"/>
    </location>
</feature>
<evidence type="ECO:0000313" key="2">
    <source>
        <dbReference type="EMBL" id="SVC53969.1"/>
    </source>
</evidence>
<gene>
    <name evidence="2" type="ORF">METZ01_LOCUS306823</name>
</gene>
<sequence length="258" mass="28011">LDTGGHDYARDLTPLSAAIDVAARIGSPVVRTTISGLLEGDRRSLGHDGWRQHLVALVEPLRRAAGAAQEAGVVIGIENHQDLCSHELVWLCEHVGGAHLGVTLDVGNAYAVGERPAAFARRVQPFLKHVHLKDYTVHPTGTGYRLKRCALGEGVVDWPAMFAWFDAECPQVEACIELGATTARHIRLFEPSWWETYPERPFIPDAIDALGDLQRAAQPPETDWRTPHEAGAAADACAAYEIAQIEASVTYLKSIGAV</sequence>
<organism evidence="2">
    <name type="scientific">marine metagenome</name>
    <dbReference type="NCBI Taxonomy" id="408172"/>
    <lineage>
        <taxon>unclassified sequences</taxon>
        <taxon>metagenomes</taxon>
        <taxon>ecological metagenomes</taxon>
    </lineage>
</organism>
<evidence type="ECO:0000259" key="1">
    <source>
        <dbReference type="Pfam" id="PF01261"/>
    </source>
</evidence>
<reference evidence="2" key="1">
    <citation type="submission" date="2018-05" db="EMBL/GenBank/DDBJ databases">
        <authorList>
            <person name="Lanie J.A."/>
            <person name="Ng W.-L."/>
            <person name="Kazmierczak K.M."/>
            <person name="Andrzejewski T.M."/>
            <person name="Davidsen T.M."/>
            <person name="Wayne K.J."/>
            <person name="Tettelin H."/>
            <person name="Glass J.I."/>
            <person name="Rusch D."/>
            <person name="Podicherti R."/>
            <person name="Tsui H.-C.T."/>
            <person name="Winkler M.E."/>
        </authorList>
    </citation>
    <scope>NUCLEOTIDE SEQUENCE</scope>
</reference>
<protein>
    <recommendedName>
        <fullName evidence="1">Xylose isomerase-like TIM barrel domain-containing protein</fullName>
    </recommendedName>
</protein>
<dbReference type="EMBL" id="UINC01096789">
    <property type="protein sequence ID" value="SVC53969.1"/>
    <property type="molecule type" value="Genomic_DNA"/>
</dbReference>
<dbReference type="InterPro" id="IPR013022">
    <property type="entry name" value="Xyl_isomerase-like_TIM-brl"/>
</dbReference>
<dbReference type="Pfam" id="PF01261">
    <property type="entry name" value="AP_endonuc_2"/>
    <property type="match status" value="1"/>
</dbReference>
<dbReference type="InterPro" id="IPR036237">
    <property type="entry name" value="Xyl_isomerase-like_sf"/>
</dbReference>
<dbReference type="InterPro" id="IPR050312">
    <property type="entry name" value="IolE/XylAMocC-like"/>
</dbReference>
<dbReference type="SUPFAM" id="SSF51658">
    <property type="entry name" value="Xylose isomerase-like"/>
    <property type="match status" value="1"/>
</dbReference>